<keyword evidence="1" id="KW-1185">Reference proteome</keyword>
<protein>
    <submittedName>
        <fullName evidence="2">Secreted protein</fullName>
    </submittedName>
</protein>
<dbReference type="AlphaFoldDB" id="A0A1I7Y4L6"/>
<accession>A0A1I7Y4L6</accession>
<organism evidence="1 2">
    <name type="scientific">Steinernema glaseri</name>
    <dbReference type="NCBI Taxonomy" id="37863"/>
    <lineage>
        <taxon>Eukaryota</taxon>
        <taxon>Metazoa</taxon>
        <taxon>Ecdysozoa</taxon>
        <taxon>Nematoda</taxon>
        <taxon>Chromadorea</taxon>
        <taxon>Rhabditida</taxon>
        <taxon>Tylenchina</taxon>
        <taxon>Panagrolaimomorpha</taxon>
        <taxon>Strongyloidoidea</taxon>
        <taxon>Steinernematidae</taxon>
        <taxon>Steinernema</taxon>
    </lineage>
</organism>
<evidence type="ECO:0000313" key="1">
    <source>
        <dbReference type="Proteomes" id="UP000095287"/>
    </source>
</evidence>
<reference evidence="2" key="1">
    <citation type="submission" date="2016-11" db="UniProtKB">
        <authorList>
            <consortium name="WormBaseParasite"/>
        </authorList>
    </citation>
    <scope>IDENTIFICATION</scope>
</reference>
<evidence type="ECO:0000313" key="2">
    <source>
        <dbReference type="WBParaSite" id="L893_g12688.t1"/>
    </source>
</evidence>
<sequence length="118" mass="13132">MVKHCSFAVLELLLILDEISVGSLFSSSKEGRSITFAEFDVNNVSTMFAFSLYLLDHIVFLVTTSALSAEDKHGDKNRSKTTALPTPLGYLDTATLIGFKRVYDTKSTMTEYDVHNRS</sequence>
<dbReference type="Proteomes" id="UP000095287">
    <property type="component" value="Unplaced"/>
</dbReference>
<name>A0A1I7Y4L6_9BILA</name>
<proteinExistence type="predicted"/>
<dbReference type="WBParaSite" id="L893_g12688.t1">
    <property type="protein sequence ID" value="L893_g12688.t1"/>
    <property type="gene ID" value="L893_g12688"/>
</dbReference>